<dbReference type="NCBIfam" id="NF004051">
    <property type="entry name" value="PRK05571.1"/>
    <property type="match status" value="1"/>
</dbReference>
<dbReference type="RefSeq" id="WP_191153873.1">
    <property type="nucleotide sequence ID" value="NZ_JACWUN010000002.1"/>
</dbReference>
<feature type="binding site" evidence="4">
    <location>
        <position position="98"/>
    </location>
    <ligand>
        <name>D-ribulose 5-phosphate</name>
        <dbReference type="ChEBI" id="CHEBI:58121"/>
    </ligand>
</feature>
<dbReference type="InterPro" id="IPR003500">
    <property type="entry name" value="RpiB_LacA_LacB"/>
</dbReference>
<feature type="active site" description="Proton donor" evidence="3">
    <location>
        <position position="97"/>
    </location>
</feature>
<evidence type="ECO:0000256" key="2">
    <source>
        <dbReference type="ARBA" id="ARBA00023235"/>
    </source>
</evidence>
<dbReference type="GO" id="GO:0004751">
    <property type="term" value="F:ribose-5-phosphate isomerase activity"/>
    <property type="evidence" value="ECO:0007669"/>
    <property type="project" value="UniProtKB-EC"/>
</dbReference>
<comment type="similarity">
    <text evidence="1">Belongs to the LacAB/RpiB family.</text>
</comment>
<reference evidence="5" key="1">
    <citation type="submission" date="2020-09" db="EMBL/GenBank/DDBJ databases">
        <title>Pelobacter alkaliphilus sp. nov., a novel anaerobic arsenate-reducing bacterium from terrestrial mud volcano.</title>
        <authorList>
            <person name="Khomyakova M.A."/>
            <person name="Merkel A.Y."/>
            <person name="Slobodkin A.I."/>
        </authorList>
    </citation>
    <scope>NUCLEOTIDE SEQUENCE</scope>
    <source>
        <strain evidence="5">M08fum</strain>
    </source>
</reference>
<dbReference type="EMBL" id="JACWUN010000002">
    <property type="protein sequence ID" value="MBD1399601.1"/>
    <property type="molecule type" value="Genomic_DNA"/>
</dbReference>
<dbReference type="PANTHER" id="PTHR43732">
    <property type="entry name" value="RIBOSE 5-PHOSPHATE ISOMERASE-RELATED"/>
    <property type="match status" value="1"/>
</dbReference>
<evidence type="ECO:0000313" key="6">
    <source>
        <dbReference type="Proteomes" id="UP000632828"/>
    </source>
</evidence>
<evidence type="ECO:0000256" key="3">
    <source>
        <dbReference type="PIRSR" id="PIRSR005384-1"/>
    </source>
</evidence>
<dbReference type="SUPFAM" id="SSF89623">
    <property type="entry name" value="Ribose/Galactose isomerase RpiB/AlsB"/>
    <property type="match status" value="1"/>
</dbReference>
<comment type="caution">
    <text evidence="5">The sequence shown here is derived from an EMBL/GenBank/DDBJ whole genome shotgun (WGS) entry which is preliminary data.</text>
</comment>
<dbReference type="AlphaFoldDB" id="A0A8J6UQT8"/>
<dbReference type="PIRSF" id="PIRSF005384">
    <property type="entry name" value="RpiB_LacA_B"/>
    <property type="match status" value="1"/>
</dbReference>
<feature type="binding site" evidence="4">
    <location>
        <position position="131"/>
    </location>
    <ligand>
        <name>D-ribulose 5-phosphate</name>
        <dbReference type="ChEBI" id="CHEBI:58121"/>
    </ligand>
</feature>
<evidence type="ECO:0000256" key="1">
    <source>
        <dbReference type="ARBA" id="ARBA00008754"/>
    </source>
</evidence>
<feature type="binding site" evidence="4">
    <location>
        <begin position="65"/>
        <end position="69"/>
    </location>
    <ligand>
        <name>D-ribulose 5-phosphate</name>
        <dbReference type="ChEBI" id="CHEBI:58121"/>
    </ligand>
</feature>
<feature type="active site" description="Proton acceptor" evidence="3">
    <location>
        <position position="64"/>
    </location>
</feature>
<accession>A0A8J6UQT8</accession>
<dbReference type="EC" id="5.3.1.6" evidence="5"/>
<dbReference type="Proteomes" id="UP000632828">
    <property type="component" value="Unassembled WGS sequence"/>
</dbReference>
<sequence length="143" mass="15112">MIALASDHGGLDLKNAIVAFLREQQIECTDLGTDGTASVDYPDFAEKVAAAVVSGSARAGILVCGTGIGMSISANKIPGIRAALVHDEFTAQMAAEHNDANILVLGGRVLSVEQGVRLVNIWLTSRYEGGRHQRRLDKIAALE</sequence>
<dbReference type="Pfam" id="PF02502">
    <property type="entry name" value="LacAB_rpiB"/>
    <property type="match status" value="1"/>
</dbReference>
<dbReference type="PANTHER" id="PTHR43732:SF1">
    <property type="entry name" value="RIBOSE 5-PHOSPHATE ISOMERASE"/>
    <property type="match status" value="1"/>
</dbReference>
<name>A0A8J6UQT8_9BACT</name>
<gene>
    <name evidence="5" type="primary">rpiB</name>
    <name evidence="5" type="ORF">ICT70_02855</name>
</gene>
<feature type="binding site" evidence="4">
    <location>
        <begin position="7"/>
        <end position="8"/>
    </location>
    <ligand>
        <name>D-ribulose 5-phosphate</name>
        <dbReference type="ChEBI" id="CHEBI:58121"/>
    </ligand>
</feature>
<dbReference type="InterPro" id="IPR004785">
    <property type="entry name" value="RpiB"/>
</dbReference>
<dbReference type="InterPro" id="IPR051812">
    <property type="entry name" value="SPI_LacAB/RpiB"/>
</dbReference>
<feature type="binding site" evidence="4">
    <location>
        <position position="135"/>
    </location>
    <ligand>
        <name>D-ribulose 5-phosphate</name>
        <dbReference type="ChEBI" id="CHEBI:58121"/>
    </ligand>
</feature>
<dbReference type="Gene3D" id="3.40.1400.10">
    <property type="entry name" value="Sugar-phosphate isomerase, RpiB/LacA/LacB"/>
    <property type="match status" value="1"/>
</dbReference>
<dbReference type="GO" id="GO:0005975">
    <property type="term" value="P:carbohydrate metabolic process"/>
    <property type="evidence" value="ECO:0007669"/>
    <property type="project" value="InterPro"/>
</dbReference>
<dbReference type="NCBIfam" id="TIGR00689">
    <property type="entry name" value="rpiB_lacA_lacB"/>
    <property type="match status" value="1"/>
</dbReference>
<evidence type="ECO:0000313" key="5">
    <source>
        <dbReference type="EMBL" id="MBD1399601.1"/>
    </source>
</evidence>
<dbReference type="InterPro" id="IPR036569">
    <property type="entry name" value="RpiB_LacA_LacB_sf"/>
</dbReference>
<protein>
    <submittedName>
        <fullName evidence="5">Ribose 5-phosphate isomerase B</fullName>
        <ecNumber evidence="5">5.3.1.6</ecNumber>
    </submittedName>
</protein>
<evidence type="ECO:0000256" key="4">
    <source>
        <dbReference type="PIRSR" id="PIRSR005384-2"/>
    </source>
</evidence>
<keyword evidence="6" id="KW-1185">Reference proteome</keyword>
<feature type="binding site" evidence="4">
    <location>
        <position position="108"/>
    </location>
    <ligand>
        <name>D-ribulose 5-phosphate</name>
        <dbReference type="ChEBI" id="CHEBI:58121"/>
    </ligand>
</feature>
<organism evidence="5 6">
    <name type="scientific">Pelovirga terrestris</name>
    <dbReference type="NCBI Taxonomy" id="2771352"/>
    <lineage>
        <taxon>Bacteria</taxon>
        <taxon>Pseudomonadati</taxon>
        <taxon>Thermodesulfobacteriota</taxon>
        <taxon>Desulfuromonadia</taxon>
        <taxon>Geobacterales</taxon>
        <taxon>Geobacteraceae</taxon>
        <taxon>Pelovirga</taxon>
    </lineage>
</organism>
<dbReference type="NCBIfam" id="TIGR01120">
    <property type="entry name" value="rpiB"/>
    <property type="match status" value="1"/>
</dbReference>
<keyword evidence="2 5" id="KW-0413">Isomerase</keyword>
<proteinExistence type="inferred from homology"/>